<dbReference type="InterPro" id="IPR016032">
    <property type="entry name" value="Sig_transdc_resp-reg_C-effctor"/>
</dbReference>
<dbReference type="Pfam" id="PF00486">
    <property type="entry name" value="Trans_reg_C"/>
    <property type="match status" value="1"/>
</dbReference>
<dbReference type="SUPFAM" id="SSF49879">
    <property type="entry name" value="SMAD/FHA domain"/>
    <property type="match status" value="1"/>
</dbReference>
<dbReference type="GO" id="GO:0000160">
    <property type="term" value="P:phosphorelay signal transduction system"/>
    <property type="evidence" value="ECO:0007669"/>
    <property type="project" value="InterPro"/>
</dbReference>
<organism evidence="5 6">
    <name type="scientific">Thermosporothrix hazakensis</name>
    <dbReference type="NCBI Taxonomy" id="644383"/>
    <lineage>
        <taxon>Bacteria</taxon>
        <taxon>Bacillati</taxon>
        <taxon>Chloroflexota</taxon>
        <taxon>Ktedonobacteria</taxon>
        <taxon>Ktedonobacterales</taxon>
        <taxon>Thermosporotrichaceae</taxon>
        <taxon>Thermosporothrix</taxon>
    </lineage>
</organism>
<evidence type="ECO:0000259" key="4">
    <source>
        <dbReference type="PROSITE" id="PS51755"/>
    </source>
</evidence>
<dbReference type="InterPro" id="IPR001867">
    <property type="entry name" value="OmpR/PhoB-type_DNA-bd"/>
</dbReference>
<comment type="caution">
    <text evidence="5">The sequence shown here is derived from an EMBL/GenBank/DDBJ whole genome shotgun (WGS) entry which is preliminary data.</text>
</comment>
<evidence type="ECO:0000313" key="5">
    <source>
        <dbReference type="EMBL" id="PZW20739.1"/>
    </source>
</evidence>
<dbReference type="GO" id="GO:0003677">
    <property type="term" value="F:DNA binding"/>
    <property type="evidence" value="ECO:0007669"/>
    <property type="project" value="UniProtKB-UniRule"/>
</dbReference>
<dbReference type="Gene3D" id="1.10.10.10">
    <property type="entry name" value="Winged helix-like DNA-binding domain superfamily/Winged helix DNA-binding domain"/>
    <property type="match status" value="1"/>
</dbReference>
<dbReference type="GO" id="GO:0006355">
    <property type="term" value="P:regulation of DNA-templated transcription"/>
    <property type="evidence" value="ECO:0007669"/>
    <property type="project" value="InterPro"/>
</dbReference>
<dbReference type="SMART" id="SM00862">
    <property type="entry name" value="Trans_reg_C"/>
    <property type="match status" value="1"/>
</dbReference>
<dbReference type="RefSeq" id="WP_111326113.1">
    <property type="nucleotide sequence ID" value="NZ_BIFX01000001.1"/>
</dbReference>
<proteinExistence type="predicted"/>
<dbReference type="Proteomes" id="UP000248806">
    <property type="component" value="Unassembled WGS sequence"/>
</dbReference>
<dbReference type="PROSITE" id="PS51755">
    <property type="entry name" value="OMPR_PHOB"/>
    <property type="match status" value="1"/>
</dbReference>
<feature type="domain" description="OmpR/PhoB-type" evidence="4">
    <location>
        <begin position="124"/>
        <end position="236"/>
    </location>
</feature>
<dbReference type="SUPFAM" id="SSF46894">
    <property type="entry name" value="C-terminal effector domain of the bipartite response regulators"/>
    <property type="match status" value="1"/>
</dbReference>
<dbReference type="OrthoDB" id="162419at2"/>
<protein>
    <submittedName>
        <fullName evidence="5">Transcriptional regulator</fullName>
    </submittedName>
</protein>
<dbReference type="CDD" id="cd00383">
    <property type="entry name" value="trans_reg_C"/>
    <property type="match status" value="1"/>
</dbReference>
<evidence type="ECO:0000256" key="2">
    <source>
        <dbReference type="PROSITE-ProRule" id="PRU01091"/>
    </source>
</evidence>
<keyword evidence="6" id="KW-1185">Reference proteome</keyword>
<dbReference type="Pfam" id="PF00498">
    <property type="entry name" value="FHA"/>
    <property type="match status" value="1"/>
</dbReference>
<dbReference type="AlphaFoldDB" id="A0A326TWV3"/>
<sequence length="245" mass="28788">METLFPFLEITGPEKQQFRVELNKDRITIGRFDLFNDVALEPDPQQLISRKAHCLLERDMEGWWVVHNGGVNPTFVRKGTDVMMVEGRTSLKEGDCILLLGKFAEEGELCYWELTFRDPFGTRPAGLGRGVAYLEYDWIEGRLFRIEDEKRLEIRDLRPQEHKLVRYMEQRNRTNQHAAVLCTFEELIAAIWGDEPGHTEAEITHLIWELRQKLETNPREPRFLETVRGLGYRLVTKRLRMTAEE</sequence>
<gene>
    <name evidence="5" type="ORF">EI42_05885</name>
</gene>
<dbReference type="CDD" id="cd00060">
    <property type="entry name" value="FHA"/>
    <property type="match status" value="1"/>
</dbReference>
<dbReference type="InterPro" id="IPR036388">
    <property type="entry name" value="WH-like_DNA-bd_sf"/>
</dbReference>
<name>A0A326TWV3_THEHA</name>
<dbReference type="InterPro" id="IPR000253">
    <property type="entry name" value="FHA_dom"/>
</dbReference>
<feature type="DNA-binding region" description="OmpR/PhoB-type" evidence="2">
    <location>
        <begin position="124"/>
        <end position="236"/>
    </location>
</feature>
<dbReference type="InterPro" id="IPR008984">
    <property type="entry name" value="SMAD_FHA_dom_sf"/>
</dbReference>
<evidence type="ECO:0000313" key="6">
    <source>
        <dbReference type="Proteomes" id="UP000248806"/>
    </source>
</evidence>
<evidence type="ECO:0000256" key="1">
    <source>
        <dbReference type="ARBA" id="ARBA00023125"/>
    </source>
</evidence>
<feature type="domain" description="FHA" evidence="3">
    <location>
        <begin position="27"/>
        <end position="76"/>
    </location>
</feature>
<evidence type="ECO:0000259" key="3">
    <source>
        <dbReference type="PROSITE" id="PS50006"/>
    </source>
</evidence>
<dbReference type="Gene3D" id="2.60.200.20">
    <property type="match status" value="1"/>
</dbReference>
<accession>A0A326TWV3</accession>
<reference evidence="5 6" key="1">
    <citation type="submission" date="2018-06" db="EMBL/GenBank/DDBJ databases">
        <title>Genomic Encyclopedia of Archaeal and Bacterial Type Strains, Phase II (KMG-II): from individual species to whole genera.</title>
        <authorList>
            <person name="Goeker M."/>
        </authorList>
    </citation>
    <scope>NUCLEOTIDE SEQUENCE [LARGE SCALE GENOMIC DNA]</scope>
    <source>
        <strain evidence="5 6">ATCC BAA-1881</strain>
    </source>
</reference>
<keyword evidence="1 2" id="KW-0238">DNA-binding</keyword>
<dbReference type="EMBL" id="QKUF01000041">
    <property type="protein sequence ID" value="PZW20739.1"/>
    <property type="molecule type" value="Genomic_DNA"/>
</dbReference>
<dbReference type="PROSITE" id="PS50006">
    <property type="entry name" value="FHA_DOMAIN"/>
    <property type="match status" value="1"/>
</dbReference>